<organism evidence="2 3">
    <name type="scientific">Lysobacter enzymogenes</name>
    <dbReference type="NCBI Taxonomy" id="69"/>
    <lineage>
        <taxon>Bacteria</taxon>
        <taxon>Pseudomonadati</taxon>
        <taxon>Pseudomonadota</taxon>
        <taxon>Gammaproteobacteria</taxon>
        <taxon>Lysobacterales</taxon>
        <taxon>Lysobacteraceae</taxon>
        <taxon>Lysobacter</taxon>
    </lineage>
</organism>
<gene>
    <name evidence="2" type="ORF">LEN_3704</name>
</gene>
<keyword evidence="1" id="KW-0472">Membrane</keyword>
<name>A0AAU9B4T0_LYSEN</name>
<keyword evidence="1" id="KW-1133">Transmembrane helix</keyword>
<dbReference type="GeneID" id="83065511"/>
<accession>A0AAU9B4T0</accession>
<dbReference type="RefSeq" id="WP_096379563.1">
    <property type="nucleotide sequence ID" value="NZ_AP014940.1"/>
</dbReference>
<sequence>MSEPLPSVAPSAPPPSKDAANLDLIGIFYYVVAAIAALFSLFPLIHVGMGVAMLSGAFDQPGHGTPPPPAVGWLFIVMGSVFILCGLAFSALLAVGGRRIRQRRGHTFCIVVAGLSCMFMPFGTVLGVLALVLLVKPEVKALFAAN</sequence>
<evidence type="ECO:0000313" key="2">
    <source>
        <dbReference type="EMBL" id="BAV99191.1"/>
    </source>
</evidence>
<feature type="transmembrane region" description="Helical" evidence="1">
    <location>
        <begin position="107"/>
        <end position="135"/>
    </location>
</feature>
<protein>
    <submittedName>
        <fullName evidence="2">Signal peptide</fullName>
    </submittedName>
</protein>
<dbReference type="KEGG" id="lem:LEN_3704"/>
<feature type="transmembrane region" description="Helical" evidence="1">
    <location>
        <begin position="70"/>
        <end position="95"/>
    </location>
</feature>
<dbReference type="Proteomes" id="UP000218824">
    <property type="component" value="Chromosome"/>
</dbReference>
<feature type="transmembrane region" description="Helical" evidence="1">
    <location>
        <begin position="27"/>
        <end position="58"/>
    </location>
</feature>
<keyword evidence="1" id="KW-0812">Transmembrane</keyword>
<evidence type="ECO:0000256" key="1">
    <source>
        <dbReference type="SAM" id="Phobius"/>
    </source>
</evidence>
<dbReference type="EMBL" id="AP014940">
    <property type="protein sequence ID" value="BAV99191.1"/>
    <property type="molecule type" value="Genomic_DNA"/>
</dbReference>
<evidence type="ECO:0000313" key="3">
    <source>
        <dbReference type="Proteomes" id="UP000218824"/>
    </source>
</evidence>
<proteinExistence type="predicted"/>
<dbReference type="AlphaFoldDB" id="A0AAU9B4T0"/>
<reference evidence="2 3" key="1">
    <citation type="journal article" date="2017" name="DNA Res.">
        <title>Complete genome sequence and expression profile of the commercial lytic enzyme producer Lysobacter enzymogenes M497-1.</title>
        <authorList>
            <person name="Takami H."/>
            <person name="Toyoda A."/>
            <person name="Uchiyama I."/>
            <person name="Itoh T."/>
            <person name="Takaki Y."/>
            <person name="Arai W."/>
            <person name="Nishi S."/>
            <person name="Kawai M."/>
            <person name="Shinya K."/>
            <person name="Ikeda H."/>
        </authorList>
    </citation>
    <scope>NUCLEOTIDE SEQUENCE [LARGE SCALE GENOMIC DNA]</scope>
    <source>
        <strain evidence="2 3">M497-1</strain>
    </source>
</reference>